<feature type="domain" description="Probable transposase IS891/IS1136/IS1341" evidence="6">
    <location>
        <begin position="157"/>
        <end position="280"/>
    </location>
</feature>
<dbReference type="InterPro" id="IPR001959">
    <property type="entry name" value="Transposase"/>
</dbReference>
<evidence type="ECO:0000256" key="3">
    <source>
        <dbReference type="ARBA" id="ARBA00022578"/>
    </source>
</evidence>
<dbReference type="EMBL" id="CP002105">
    <property type="protein sequence ID" value="ADL11766.1"/>
    <property type="molecule type" value="Genomic_DNA"/>
</dbReference>
<evidence type="ECO:0000256" key="2">
    <source>
        <dbReference type="ARBA" id="ARBA00011044"/>
    </source>
</evidence>
<dbReference type="eggNOG" id="COG0675">
    <property type="taxonomic scope" value="Bacteria"/>
</dbReference>
<organism evidence="8 9">
    <name type="scientific">Acetohalobium arabaticum (strain ATCC 49924 / DSM 5501 / Z-7288)</name>
    <dbReference type="NCBI Taxonomy" id="574087"/>
    <lineage>
        <taxon>Bacteria</taxon>
        <taxon>Bacillati</taxon>
        <taxon>Bacillota</taxon>
        <taxon>Clostridia</taxon>
        <taxon>Halanaerobiales</taxon>
        <taxon>Halobacteroidaceae</taxon>
        <taxon>Acetohalobium</taxon>
    </lineage>
</organism>
<dbReference type="GO" id="GO:0003677">
    <property type="term" value="F:DNA binding"/>
    <property type="evidence" value="ECO:0007669"/>
    <property type="project" value="UniProtKB-KW"/>
</dbReference>
<evidence type="ECO:0000259" key="6">
    <source>
        <dbReference type="Pfam" id="PF01385"/>
    </source>
</evidence>
<evidence type="ECO:0000259" key="7">
    <source>
        <dbReference type="Pfam" id="PF07282"/>
    </source>
</evidence>
<dbReference type="HOGENOM" id="CLU_032903_16_5_9"/>
<accession>D9QTK2</accession>
<evidence type="ECO:0000313" key="9">
    <source>
        <dbReference type="Proteomes" id="UP000001661"/>
    </source>
</evidence>
<dbReference type="InterPro" id="IPR051399">
    <property type="entry name" value="RNA-guided_DNA_endo/Transpos"/>
</dbReference>
<name>D9QTK2_ACEAZ</name>
<gene>
    <name evidence="8" type="ordered locus">Acear_0215</name>
</gene>
<dbReference type="KEGG" id="aar:Acear_0215"/>
<evidence type="ECO:0000313" key="8">
    <source>
        <dbReference type="EMBL" id="ADL11766.1"/>
    </source>
</evidence>
<dbReference type="PANTHER" id="PTHR30405:SF11">
    <property type="entry name" value="RNA-GUIDED DNA ENDONUCLEASE RV2885C-RELATED"/>
    <property type="match status" value="1"/>
</dbReference>
<dbReference type="Pfam" id="PF07282">
    <property type="entry name" value="Cas12f1-like_TNB"/>
    <property type="match status" value="1"/>
</dbReference>
<keyword evidence="5" id="KW-0233">DNA recombination</keyword>
<dbReference type="PANTHER" id="PTHR30405">
    <property type="entry name" value="TRANSPOSASE"/>
    <property type="match status" value="1"/>
</dbReference>
<dbReference type="InterPro" id="IPR010095">
    <property type="entry name" value="Cas12f1-like_TNB"/>
</dbReference>
<keyword evidence="9" id="KW-1185">Reference proteome</keyword>
<comment type="similarity">
    <text evidence="2">In the N-terminal section; belongs to the transposase 2 family.</text>
</comment>
<feature type="domain" description="Cas12f1-like TNB" evidence="7">
    <location>
        <begin position="299"/>
        <end position="362"/>
    </location>
</feature>
<comment type="similarity">
    <text evidence="1">In the C-terminal section; belongs to the transposase 35 family.</text>
</comment>
<keyword evidence="3" id="KW-0815">Transposition</keyword>
<evidence type="ECO:0000256" key="1">
    <source>
        <dbReference type="ARBA" id="ARBA00008761"/>
    </source>
</evidence>
<sequence>MNKTYILPINQQELAKQLSRQSGRIYSKVVSTIFKLKQNKNIWLSKNGMEKLIKLYASEFRLHSQTKQGIVQQYYNNLKSFFNAKENQENAKPPYKTRKYNKVIYKRSAIKLKDNGVLRLSNGRKGKAIKVKAPSLTKKPKYAELIYHHNEDKYKLHITVEVKNKKIDYDNDKVLAIDLGQKHPMVTYNNQTKESIIYNGGRLNSFIRFRNKELAKLQEKMSRCQKYSNRWKKLNRAKKKLLSKSKNKIMDVLKKYASHLISFCLKREISTIVIGDLKGIREKINFGTKDNQKMHQWLFGQLIDIIKYQAKAIGIKVKFIDESYTSQTCPQCGYQHKPSDRNFDCPNCNVSFHRDFVGAFNIYKKYTRGSLDKSSRLEGVLTSSYGVKYDSNSISCLTNWNTSPFGQGIPA</sequence>
<dbReference type="OrthoDB" id="4278026at2"/>
<dbReference type="Proteomes" id="UP000001661">
    <property type="component" value="Chromosome"/>
</dbReference>
<dbReference type="NCBIfam" id="TIGR01766">
    <property type="entry name" value="IS200/IS605 family accessory protein TnpB-like domain"/>
    <property type="match status" value="1"/>
</dbReference>
<dbReference type="GO" id="GO:0006310">
    <property type="term" value="P:DNA recombination"/>
    <property type="evidence" value="ECO:0007669"/>
    <property type="project" value="UniProtKB-KW"/>
</dbReference>
<protein>
    <submittedName>
        <fullName evidence="8">Transposase, IS605 OrfB family</fullName>
    </submittedName>
</protein>
<dbReference type="RefSeq" id="WP_013277212.1">
    <property type="nucleotide sequence ID" value="NC_014378.1"/>
</dbReference>
<dbReference type="AlphaFoldDB" id="D9QTK2"/>
<dbReference type="GO" id="GO:0032196">
    <property type="term" value="P:transposition"/>
    <property type="evidence" value="ECO:0007669"/>
    <property type="project" value="UniProtKB-KW"/>
</dbReference>
<dbReference type="NCBIfam" id="NF040570">
    <property type="entry name" value="guided_TnpB"/>
    <property type="match status" value="1"/>
</dbReference>
<dbReference type="STRING" id="574087.Acear_0215"/>
<dbReference type="CDD" id="cd00350">
    <property type="entry name" value="rubredoxin_like"/>
    <property type="match status" value="1"/>
</dbReference>
<dbReference type="Pfam" id="PF01385">
    <property type="entry name" value="OrfB_IS605"/>
    <property type="match status" value="1"/>
</dbReference>
<evidence type="ECO:0000256" key="4">
    <source>
        <dbReference type="ARBA" id="ARBA00023125"/>
    </source>
</evidence>
<reference evidence="8 9" key="1">
    <citation type="journal article" date="2010" name="Stand. Genomic Sci.">
        <title>Complete genome sequence of Acetohalobium arabaticum type strain (Z-7288).</title>
        <authorList>
            <person name="Sikorski J."/>
            <person name="Lapidus A."/>
            <person name="Chertkov O."/>
            <person name="Lucas S."/>
            <person name="Copeland A."/>
            <person name="Glavina Del Rio T."/>
            <person name="Nolan M."/>
            <person name="Tice H."/>
            <person name="Cheng J.F."/>
            <person name="Han C."/>
            <person name="Brambilla E."/>
            <person name="Pitluck S."/>
            <person name="Liolios K."/>
            <person name="Ivanova N."/>
            <person name="Mavromatis K."/>
            <person name="Mikhailova N."/>
            <person name="Pati A."/>
            <person name="Bruce D."/>
            <person name="Detter C."/>
            <person name="Tapia R."/>
            <person name="Goodwin L."/>
            <person name="Chen A."/>
            <person name="Palaniappan K."/>
            <person name="Land M."/>
            <person name="Hauser L."/>
            <person name="Chang Y.J."/>
            <person name="Jeffries C.D."/>
            <person name="Rohde M."/>
            <person name="Goker M."/>
            <person name="Spring S."/>
            <person name="Woyke T."/>
            <person name="Bristow J."/>
            <person name="Eisen J.A."/>
            <person name="Markowitz V."/>
            <person name="Hugenholtz P."/>
            <person name="Kyrpides N.C."/>
            <person name="Klenk H.P."/>
        </authorList>
    </citation>
    <scope>NUCLEOTIDE SEQUENCE [LARGE SCALE GENOMIC DNA]</scope>
    <source>
        <strain evidence="9">ATCC 49924 / DSM 5501 / Z-7288</strain>
    </source>
</reference>
<keyword evidence="4" id="KW-0238">DNA-binding</keyword>
<proteinExistence type="inferred from homology"/>
<evidence type="ECO:0000256" key="5">
    <source>
        <dbReference type="ARBA" id="ARBA00023172"/>
    </source>
</evidence>